<dbReference type="InterPro" id="IPR003115">
    <property type="entry name" value="ParB_N"/>
</dbReference>
<reference evidence="4" key="1">
    <citation type="journal article" date="2019" name="Int. J. Syst. Evol. Microbiol.">
        <title>The Global Catalogue of Microorganisms (GCM) 10K type strain sequencing project: providing services to taxonomists for standard genome sequencing and annotation.</title>
        <authorList>
            <consortium name="The Broad Institute Genomics Platform"/>
            <consortium name="The Broad Institute Genome Sequencing Center for Infectious Disease"/>
            <person name="Wu L."/>
            <person name="Ma J."/>
        </authorList>
    </citation>
    <scope>NUCLEOTIDE SEQUENCE [LARGE SCALE GENOMIC DNA]</scope>
    <source>
        <strain evidence="4">CCM 7950</strain>
    </source>
</reference>
<proteinExistence type="predicted"/>
<accession>A0ABW4NVZ1</accession>
<dbReference type="NCBIfam" id="TIGR03764">
    <property type="entry name" value="ICE_PFGI_1_parB"/>
    <property type="match status" value="1"/>
</dbReference>
<sequence>MSKNKNPLVVKKSKKERAKQMLAALSTPPIANNSIEYQQIVQAQHLAASQTIENKHRLVTVTLEQLRPYEGNPRKTKNPTYEEIKALIKSRGLDHAPNITQHPEDDFYTILDGGNTRLQALNELFQETQDLRFWTIECIFKPWEGDADDINSQLNVLIGHLAENDIRGEFSFIEKALGIREVKALYEKKYQEFFSHRKLAEKLGENGYPISHSILVRMEQCLVYLYPHIPNVLLSGLGKPQIEKLLNLRKNAMTSWDIHKEEYLPTVDFDQLWMDTLSSFDEEPTEFTINDVQDTLIGNITEAFSYNIPYETFKFDIDLTEQKLRKLAEKQPAILQRSTESHTIANNEKSPSLPAIETRVSPSDAKNPAERIEKNNQKSEEQTLSTFNDMPSNNTKAYLSDENDDVSVEDSIPVNLGISEIAAEASEYLANLGLTPGVNPQTQREEARINTLEFANLVRQPISSIWKIYPNRSIKQKHIH</sequence>
<evidence type="ECO:0000259" key="2">
    <source>
        <dbReference type="SMART" id="SM00470"/>
    </source>
</evidence>
<feature type="region of interest" description="Disordered" evidence="1">
    <location>
        <begin position="335"/>
        <end position="396"/>
    </location>
</feature>
<dbReference type="Proteomes" id="UP001597420">
    <property type="component" value="Unassembled WGS sequence"/>
</dbReference>
<gene>
    <name evidence="3" type="ORF">ACFSAV_07555</name>
</gene>
<feature type="domain" description="ParB-like N-terminal" evidence="2">
    <location>
        <begin position="59"/>
        <end position="156"/>
    </location>
</feature>
<protein>
    <submittedName>
        <fullName evidence="3">ParB family protein</fullName>
    </submittedName>
</protein>
<comment type="caution">
    <text evidence="3">The sequence shown here is derived from an EMBL/GenBank/DDBJ whole genome shotgun (WGS) entry which is preliminary data.</text>
</comment>
<feature type="compositionally biased region" description="Basic and acidic residues" evidence="1">
    <location>
        <begin position="367"/>
        <end position="381"/>
    </location>
</feature>
<keyword evidence="4" id="KW-1185">Reference proteome</keyword>
<feature type="compositionally biased region" description="Polar residues" evidence="1">
    <location>
        <begin position="382"/>
        <end position="396"/>
    </location>
</feature>
<organism evidence="3 4">
    <name type="scientific">Pasteurella oralis</name>
    <dbReference type="NCBI Taxonomy" id="1071947"/>
    <lineage>
        <taxon>Bacteria</taxon>
        <taxon>Pseudomonadati</taxon>
        <taxon>Pseudomonadota</taxon>
        <taxon>Gammaproteobacteria</taxon>
        <taxon>Pasteurellales</taxon>
        <taxon>Pasteurellaceae</taxon>
        <taxon>Pasteurella</taxon>
    </lineage>
</organism>
<evidence type="ECO:0000313" key="4">
    <source>
        <dbReference type="Proteomes" id="UP001597420"/>
    </source>
</evidence>
<evidence type="ECO:0000313" key="3">
    <source>
        <dbReference type="EMBL" id="MFD1806221.1"/>
    </source>
</evidence>
<dbReference type="InterPro" id="IPR036086">
    <property type="entry name" value="ParB/Sulfiredoxin_sf"/>
</dbReference>
<dbReference type="EMBL" id="JBHUFP010000010">
    <property type="protein sequence ID" value="MFD1806221.1"/>
    <property type="molecule type" value="Genomic_DNA"/>
</dbReference>
<evidence type="ECO:0000256" key="1">
    <source>
        <dbReference type="SAM" id="MobiDB-lite"/>
    </source>
</evidence>
<dbReference type="SUPFAM" id="SSF110849">
    <property type="entry name" value="ParB/Sulfiredoxin"/>
    <property type="match status" value="1"/>
</dbReference>
<name>A0ABW4NVZ1_9PAST</name>
<feature type="compositionally biased region" description="Polar residues" evidence="1">
    <location>
        <begin position="336"/>
        <end position="350"/>
    </location>
</feature>
<dbReference type="InterPro" id="IPR022304">
    <property type="entry name" value="ICE_PFGI_1_ParB"/>
</dbReference>
<dbReference type="SMART" id="SM00470">
    <property type="entry name" value="ParB"/>
    <property type="match status" value="1"/>
</dbReference>